<evidence type="ECO:0000313" key="7">
    <source>
        <dbReference type="EMBL" id="KAK7449603.1"/>
    </source>
</evidence>
<gene>
    <name evidence="7" type="ORF">BaRGS_00040009</name>
</gene>
<feature type="transmembrane region" description="Helical" evidence="6">
    <location>
        <begin position="197"/>
        <end position="224"/>
    </location>
</feature>
<dbReference type="Proteomes" id="UP001519460">
    <property type="component" value="Unassembled WGS sequence"/>
</dbReference>
<comment type="caution">
    <text evidence="7">The sequence shown here is derived from an EMBL/GenBank/DDBJ whole genome shotgun (WGS) entry which is preliminary data.</text>
</comment>
<reference evidence="7 8" key="1">
    <citation type="journal article" date="2023" name="Sci. Data">
        <title>Genome assembly of the Korean intertidal mud-creeper Batillaria attramentaria.</title>
        <authorList>
            <person name="Patra A.K."/>
            <person name="Ho P.T."/>
            <person name="Jun S."/>
            <person name="Lee S.J."/>
            <person name="Kim Y."/>
            <person name="Won Y.J."/>
        </authorList>
    </citation>
    <scope>NUCLEOTIDE SEQUENCE [LARGE SCALE GENOMIC DNA]</scope>
    <source>
        <strain evidence="7">Wonlab-2016</strain>
    </source>
</reference>
<dbReference type="AlphaFoldDB" id="A0ABD0J1Q2"/>
<keyword evidence="4 6" id="KW-0472">Membrane</keyword>
<dbReference type="InterPro" id="IPR059010">
    <property type="entry name" value="TMEM179-179B"/>
</dbReference>
<evidence type="ECO:0000313" key="8">
    <source>
        <dbReference type="Proteomes" id="UP001519460"/>
    </source>
</evidence>
<dbReference type="PANTHER" id="PTHR31872:SF4">
    <property type="entry name" value="TRANSMEMBRANE PROTEIN 179"/>
    <property type="match status" value="1"/>
</dbReference>
<keyword evidence="2 6" id="KW-0812">Transmembrane</keyword>
<dbReference type="PANTHER" id="PTHR31872">
    <property type="entry name" value="TRANSMEMBRANE PROTEIN 179"/>
    <property type="match status" value="1"/>
</dbReference>
<keyword evidence="3 6" id="KW-1133">Transmembrane helix</keyword>
<protein>
    <submittedName>
        <fullName evidence="7">Uncharacterized protein</fullName>
    </submittedName>
</protein>
<evidence type="ECO:0000256" key="4">
    <source>
        <dbReference type="ARBA" id="ARBA00023136"/>
    </source>
</evidence>
<proteinExistence type="inferred from homology"/>
<dbReference type="InterPro" id="IPR029673">
    <property type="entry name" value="TMEM179"/>
</dbReference>
<name>A0ABD0J1Q2_9CAEN</name>
<feature type="transmembrane region" description="Helical" evidence="6">
    <location>
        <begin position="87"/>
        <end position="106"/>
    </location>
</feature>
<accession>A0ABD0J1Q2</accession>
<feature type="transmembrane region" description="Helical" evidence="6">
    <location>
        <begin position="127"/>
        <end position="153"/>
    </location>
</feature>
<dbReference type="Pfam" id="PF26158">
    <property type="entry name" value="Claudin_TMEM179-179B"/>
    <property type="match status" value="1"/>
</dbReference>
<evidence type="ECO:0000256" key="2">
    <source>
        <dbReference type="ARBA" id="ARBA00022692"/>
    </source>
</evidence>
<evidence type="ECO:0000256" key="5">
    <source>
        <dbReference type="ARBA" id="ARBA00093776"/>
    </source>
</evidence>
<dbReference type="EMBL" id="JACVVK020000749">
    <property type="protein sequence ID" value="KAK7449603.1"/>
    <property type="molecule type" value="Genomic_DNA"/>
</dbReference>
<evidence type="ECO:0000256" key="1">
    <source>
        <dbReference type="ARBA" id="ARBA00004141"/>
    </source>
</evidence>
<evidence type="ECO:0000256" key="6">
    <source>
        <dbReference type="SAM" id="Phobius"/>
    </source>
</evidence>
<keyword evidence="8" id="KW-1185">Reference proteome</keyword>
<comment type="similarity">
    <text evidence="5">Belongs to the TMEM179 family.</text>
</comment>
<organism evidence="7 8">
    <name type="scientific">Batillaria attramentaria</name>
    <dbReference type="NCBI Taxonomy" id="370345"/>
    <lineage>
        <taxon>Eukaryota</taxon>
        <taxon>Metazoa</taxon>
        <taxon>Spiralia</taxon>
        <taxon>Lophotrochozoa</taxon>
        <taxon>Mollusca</taxon>
        <taxon>Gastropoda</taxon>
        <taxon>Caenogastropoda</taxon>
        <taxon>Sorbeoconcha</taxon>
        <taxon>Cerithioidea</taxon>
        <taxon>Batillariidae</taxon>
        <taxon>Batillaria</taxon>
    </lineage>
</organism>
<evidence type="ECO:0000256" key="3">
    <source>
        <dbReference type="ARBA" id="ARBA00022989"/>
    </source>
</evidence>
<sequence length="308" mass="35618">MKISIVFFGRWRWPALNVFMQRFTFRSLLRAQILFSAAASLLSLTVAILLGQVQQNFQRFRCPLYSVSTFKVTQNGSYVHVFQDTSVWGSTAICDFCTFFHVMVFIHEHVWMWFFVKMYLTSDEKEASLFMLPSTLLHGVFFVVSLFNIATLIRGIISFCSSLEGGSEGQYSCLEFQFMRWSIGKKTGSVFLFYNKLWTAAGFSLTMLTTLAMQTFVTTLQMIITSADLEPKRERGKSVIVVPYEQERKRWATPAPLRSQRKRTMSHAFCTHDALEYAGMPPCQGPSQRYSHAHRRGEHKIYPFEQRV</sequence>
<comment type="subcellular location">
    <subcellularLocation>
        <location evidence="1">Membrane</location>
        <topology evidence="1">Multi-pass membrane protein</topology>
    </subcellularLocation>
</comment>